<feature type="transmembrane region" description="Helical" evidence="2">
    <location>
        <begin position="20"/>
        <end position="39"/>
    </location>
</feature>
<evidence type="ECO:0000313" key="4">
    <source>
        <dbReference type="Proteomes" id="UP000286931"/>
    </source>
</evidence>
<comment type="caution">
    <text evidence="3">The sequence shown here is derived from an EMBL/GenBank/DDBJ whole genome shotgun (WGS) entry which is preliminary data.</text>
</comment>
<evidence type="ECO:0000256" key="2">
    <source>
        <dbReference type="SAM" id="Phobius"/>
    </source>
</evidence>
<dbReference type="RefSeq" id="WP_126637133.1">
    <property type="nucleotide sequence ID" value="NZ_BIFH01000016.1"/>
</dbReference>
<keyword evidence="4" id="KW-1185">Reference proteome</keyword>
<dbReference type="EMBL" id="BIFH01000016">
    <property type="protein sequence ID" value="GCD95041.1"/>
    <property type="molecule type" value="Genomic_DNA"/>
</dbReference>
<keyword evidence="2" id="KW-1133">Transmembrane helix</keyword>
<sequence length="354" mass="38517">MRRPTSPRPTSSRPSIPSLLLLGAGVFLLVLAAMLAWYVEPHAKRTPVDIDDTVVFAGSGSYFDTATLKPVDASTITVTRRVLGDVAEAKRSGRAVWDVSTTIDTPETLAWGDPRRSYQWTVARWVTDRRTNAPVHCCGETPRIEGEAFLKFPFGLEKRQYRWWDETLGAAIPLDYGGTTKVLGHRGYRFTGTVRDTRIGVRQVPGALVGLPGQPQVLAEEWYANAGVELVVDQRTGRVIDAKIAPRKTLRAPGAATASVVLLNSDRIAFTPQTRRHQVDLAQRDDRKLIAIGQIAPFSAAGLGAVLVTIGVVFLVRGPRRASGGAASDGPPDDRDPEGDTRPLPERHAEPAPH</sequence>
<accession>A0A401YKD6</accession>
<keyword evidence="2" id="KW-0812">Transmembrane</keyword>
<dbReference type="Pfam" id="PF11271">
    <property type="entry name" value="PorA"/>
    <property type="match status" value="1"/>
</dbReference>
<reference evidence="3 4" key="1">
    <citation type="submission" date="2018-12" db="EMBL/GenBank/DDBJ databases">
        <title>Draft genome sequence of Embleya hyalina NBRC 13850T.</title>
        <authorList>
            <person name="Komaki H."/>
            <person name="Hosoyama A."/>
            <person name="Kimura A."/>
            <person name="Ichikawa N."/>
            <person name="Tamura T."/>
        </authorList>
    </citation>
    <scope>NUCLEOTIDE SEQUENCE [LARGE SCALE GENOMIC DNA]</scope>
    <source>
        <strain evidence="3 4">NBRC 13850</strain>
    </source>
</reference>
<gene>
    <name evidence="3" type="ORF">EHYA_02710</name>
</gene>
<dbReference type="InterPro" id="IPR021424">
    <property type="entry name" value="PorA"/>
</dbReference>
<dbReference type="AlphaFoldDB" id="A0A401YKD6"/>
<evidence type="ECO:0008006" key="5">
    <source>
        <dbReference type="Google" id="ProtNLM"/>
    </source>
</evidence>
<keyword evidence="2" id="KW-0472">Membrane</keyword>
<organism evidence="3 4">
    <name type="scientific">Embleya hyalina</name>
    <dbReference type="NCBI Taxonomy" id="516124"/>
    <lineage>
        <taxon>Bacteria</taxon>
        <taxon>Bacillati</taxon>
        <taxon>Actinomycetota</taxon>
        <taxon>Actinomycetes</taxon>
        <taxon>Kitasatosporales</taxon>
        <taxon>Streptomycetaceae</taxon>
        <taxon>Embleya</taxon>
    </lineage>
</organism>
<name>A0A401YKD6_9ACTN</name>
<dbReference type="OrthoDB" id="153031at2"/>
<feature type="compositionally biased region" description="Basic and acidic residues" evidence="1">
    <location>
        <begin position="332"/>
        <end position="354"/>
    </location>
</feature>
<feature type="transmembrane region" description="Helical" evidence="2">
    <location>
        <begin position="295"/>
        <end position="316"/>
    </location>
</feature>
<proteinExistence type="predicted"/>
<feature type="region of interest" description="Disordered" evidence="1">
    <location>
        <begin position="321"/>
        <end position="354"/>
    </location>
</feature>
<protein>
    <recommendedName>
        <fullName evidence="5">DUF3068 domain-containing protein</fullName>
    </recommendedName>
</protein>
<dbReference type="Proteomes" id="UP000286931">
    <property type="component" value="Unassembled WGS sequence"/>
</dbReference>
<evidence type="ECO:0000313" key="3">
    <source>
        <dbReference type="EMBL" id="GCD95041.1"/>
    </source>
</evidence>
<evidence type="ECO:0000256" key="1">
    <source>
        <dbReference type="SAM" id="MobiDB-lite"/>
    </source>
</evidence>